<gene>
    <name evidence="1" type="ORF">DCAF_LOCUS9633</name>
</gene>
<protein>
    <submittedName>
        <fullName evidence="1">Uncharacterized protein</fullName>
    </submittedName>
</protein>
<evidence type="ECO:0000313" key="1">
    <source>
        <dbReference type="EMBL" id="CAK7333819.1"/>
    </source>
</evidence>
<evidence type="ECO:0000313" key="2">
    <source>
        <dbReference type="Proteomes" id="UP001314170"/>
    </source>
</evidence>
<reference evidence="1 2" key="1">
    <citation type="submission" date="2024-01" db="EMBL/GenBank/DDBJ databases">
        <authorList>
            <person name="Waweru B."/>
        </authorList>
    </citation>
    <scope>NUCLEOTIDE SEQUENCE [LARGE SCALE GENOMIC DNA]</scope>
</reference>
<dbReference type="EMBL" id="CAWUPB010000936">
    <property type="protein sequence ID" value="CAK7333819.1"/>
    <property type="molecule type" value="Genomic_DNA"/>
</dbReference>
<name>A0AAV1REN6_9ROSI</name>
<dbReference type="AlphaFoldDB" id="A0AAV1REN6"/>
<dbReference type="Proteomes" id="UP001314170">
    <property type="component" value="Unassembled WGS sequence"/>
</dbReference>
<proteinExistence type="predicted"/>
<accession>A0AAV1REN6</accession>
<sequence length="68" mass="7561">MELGEVGNLRGAVLVSIVQSIPTVEKRFFFFFKWDPPVLSLPVHIHPCKYPKIGTDESVKDASTLSTS</sequence>
<organism evidence="1 2">
    <name type="scientific">Dovyalis caffra</name>
    <dbReference type="NCBI Taxonomy" id="77055"/>
    <lineage>
        <taxon>Eukaryota</taxon>
        <taxon>Viridiplantae</taxon>
        <taxon>Streptophyta</taxon>
        <taxon>Embryophyta</taxon>
        <taxon>Tracheophyta</taxon>
        <taxon>Spermatophyta</taxon>
        <taxon>Magnoliopsida</taxon>
        <taxon>eudicotyledons</taxon>
        <taxon>Gunneridae</taxon>
        <taxon>Pentapetalae</taxon>
        <taxon>rosids</taxon>
        <taxon>fabids</taxon>
        <taxon>Malpighiales</taxon>
        <taxon>Salicaceae</taxon>
        <taxon>Flacourtieae</taxon>
        <taxon>Dovyalis</taxon>
    </lineage>
</organism>
<comment type="caution">
    <text evidence="1">The sequence shown here is derived from an EMBL/GenBank/DDBJ whole genome shotgun (WGS) entry which is preliminary data.</text>
</comment>
<keyword evidence="2" id="KW-1185">Reference proteome</keyword>